<dbReference type="GO" id="GO:0006310">
    <property type="term" value="P:DNA recombination"/>
    <property type="evidence" value="ECO:0007669"/>
    <property type="project" value="InterPro"/>
</dbReference>
<evidence type="ECO:0000313" key="2">
    <source>
        <dbReference type="Proteomes" id="UP000317646"/>
    </source>
</evidence>
<dbReference type="GO" id="GO:0015074">
    <property type="term" value="P:DNA integration"/>
    <property type="evidence" value="ECO:0007669"/>
    <property type="project" value="InterPro"/>
</dbReference>
<keyword evidence="2" id="KW-1185">Reference proteome</keyword>
<dbReference type="Proteomes" id="UP000317646">
    <property type="component" value="Unassembled WGS sequence"/>
</dbReference>
<dbReference type="InterPro" id="IPR013762">
    <property type="entry name" value="Integrase-like_cat_sf"/>
</dbReference>
<gene>
    <name evidence="1" type="ORF">EAH73_07635</name>
</gene>
<protein>
    <submittedName>
        <fullName evidence="1">Uncharacterized protein</fullName>
    </submittedName>
</protein>
<comment type="caution">
    <text evidence="1">The sequence shown here is derived from an EMBL/GenBank/DDBJ whole genome shotgun (WGS) entry which is preliminary data.</text>
</comment>
<proteinExistence type="predicted"/>
<dbReference type="AlphaFoldDB" id="A0A502H1B8"/>
<sequence>MCRQRVVVAMLLGVTFTLNYFKRVVQNIDTERPDGVRDRALLLGLARAFRRDELASIDLVHPRFDEDGLVVELPKSNQSEGRG</sequence>
<organism evidence="1 2">
    <name type="scientific">Hymenobacter nivis</name>
    <dbReference type="NCBI Taxonomy" id="1850093"/>
    <lineage>
        <taxon>Bacteria</taxon>
        <taxon>Pseudomonadati</taxon>
        <taxon>Bacteroidota</taxon>
        <taxon>Cytophagia</taxon>
        <taxon>Cytophagales</taxon>
        <taxon>Hymenobacteraceae</taxon>
        <taxon>Hymenobacter</taxon>
    </lineage>
</organism>
<accession>A0A502H1B8</accession>
<name>A0A502H1B8_9BACT</name>
<reference evidence="1 2" key="1">
    <citation type="journal article" date="2019" name="Environ. Microbiol.">
        <title>Species interactions and distinct microbial communities in high Arctic permafrost affected cryosols are associated with the CH4 and CO2 gas fluxes.</title>
        <authorList>
            <person name="Altshuler I."/>
            <person name="Hamel J."/>
            <person name="Turney S."/>
            <person name="Magnuson E."/>
            <person name="Levesque R."/>
            <person name="Greer C."/>
            <person name="Whyte L.G."/>
        </authorList>
    </citation>
    <scope>NUCLEOTIDE SEQUENCE [LARGE SCALE GENOMIC DNA]</scope>
    <source>
        <strain evidence="1 2">S9.2P</strain>
    </source>
</reference>
<dbReference type="Gene3D" id="1.10.443.10">
    <property type="entry name" value="Intergrase catalytic core"/>
    <property type="match status" value="1"/>
</dbReference>
<dbReference type="GO" id="GO:0003677">
    <property type="term" value="F:DNA binding"/>
    <property type="evidence" value="ECO:0007669"/>
    <property type="project" value="InterPro"/>
</dbReference>
<dbReference type="EMBL" id="RCYZ01000002">
    <property type="protein sequence ID" value="TPG67565.1"/>
    <property type="molecule type" value="Genomic_DNA"/>
</dbReference>
<evidence type="ECO:0000313" key="1">
    <source>
        <dbReference type="EMBL" id="TPG67565.1"/>
    </source>
</evidence>